<gene>
    <name evidence="3" type="ORF">DCF17_12020</name>
</gene>
<keyword evidence="2" id="KW-0472">Membrane</keyword>
<keyword evidence="2" id="KW-0812">Transmembrane</keyword>
<organism evidence="3 4">
    <name type="scientific">Shackletoniella antarctica</name>
    <dbReference type="NCBI Taxonomy" id="268115"/>
    <lineage>
        <taxon>Bacteria</taxon>
        <taxon>Bacillati</taxon>
        <taxon>Cyanobacteriota</taxon>
        <taxon>Cyanophyceae</taxon>
        <taxon>Oculatellales</taxon>
        <taxon>Oculatellaceae</taxon>
        <taxon>Shackletoniella</taxon>
    </lineage>
</organism>
<accession>A0A2W4W7D7</accession>
<dbReference type="EMBL" id="QBMN01000075">
    <property type="protein sequence ID" value="PZO40340.1"/>
    <property type="molecule type" value="Genomic_DNA"/>
</dbReference>
<feature type="region of interest" description="Disordered" evidence="1">
    <location>
        <begin position="73"/>
        <end position="106"/>
    </location>
</feature>
<keyword evidence="2" id="KW-1133">Transmembrane helix</keyword>
<evidence type="ECO:0000256" key="2">
    <source>
        <dbReference type="SAM" id="Phobius"/>
    </source>
</evidence>
<feature type="region of interest" description="Disordered" evidence="1">
    <location>
        <begin position="140"/>
        <end position="171"/>
    </location>
</feature>
<evidence type="ECO:0008006" key="5">
    <source>
        <dbReference type="Google" id="ProtNLM"/>
    </source>
</evidence>
<dbReference type="AlphaFoldDB" id="A0A2W4W7D7"/>
<proteinExistence type="predicted"/>
<sequence length="205" mass="21562">MTSHSMKSSVKSFKLAVTVAISLSLGFAKVLPIQAAAIATPTRNEQSLKSEQFKLDQFEDLFPALKDAGNDQYKSRQRVVSMESTEPSPTKAKGIKGAKAQSEGEQGGSVGEGFGAFVLFATIFFILYSLFFRQGSAAAPQPTAKVAPPSQGAPEDTVTTPDLAGPADPAVIPTPALLPGLLGLGLKLLRQKKADSQLSPELEVS</sequence>
<feature type="transmembrane region" description="Helical" evidence="2">
    <location>
        <begin position="114"/>
        <end position="132"/>
    </location>
</feature>
<evidence type="ECO:0000313" key="3">
    <source>
        <dbReference type="EMBL" id="PZO40340.1"/>
    </source>
</evidence>
<reference evidence="4" key="1">
    <citation type="submission" date="2018-04" db="EMBL/GenBank/DDBJ databases">
        <authorList>
            <person name="Cornet L."/>
        </authorList>
    </citation>
    <scope>NUCLEOTIDE SEQUENCE [LARGE SCALE GENOMIC DNA]</scope>
</reference>
<evidence type="ECO:0000256" key="1">
    <source>
        <dbReference type="SAM" id="MobiDB-lite"/>
    </source>
</evidence>
<dbReference type="Proteomes" id="UP000249081">
    <property type="component" value="Unassembled WGS sequence"/>
</dbReference>
<comment type="caution">
    <text evidence="3">The sequence shown here is derived from an EMBL/GenBank/DDBJ whole genome shotgun (WGS) entry which is preliminary data.</text>
</comment>
<dbReference type="NCBIfam" id="NF033465">
    <property type="entry name" value="PTPA-CTERM"/>
    <property type="match status" value="1"/>
</dbReference>
<protein>
    <recommendedName>
        <fullName evidence="5">PTPA-CTERM sorting domain-containing protein</fullName>
    </recommendedName>
</protein>
<name>A0A2W4W7D7_9CYAN</name>
<evidence type="ECO:0000313" key="4">
    <source>
        <dbReference type="Proteomes" id="UP000249081"/>
    </source>
</evidence>
<reference evidence="3 4" key="2">
    <citation type="submission" date="2018-06" db="EMBL/GenBank/DDBJ databases">
        <title>Metagenomic assembly of (sub)arctic Cyanobacteria and their associated microbiome from non-axenic cultures.</title>
        <authorList>
            <person name="Baurain D."/>
        </authorList>
    </citation>
    <scope>NUCLEOTIDE SEQUENCE [LARGE SCALE GENOMIC DNA]</scope>
    <source>
        <strain evidence="3">ULC041bin1</strain>
    </source>
</reference>